<dbReference type="Pfam" id="PF01133">
    <property type="entry name" value="ER"/>
    <property type="match status" value="1"/>
</dbReference>
<name>A0AA35T7Q0_GEOBA</name>
<sequence length="71" mass="8312">MPHTILLIQPARGHESRTYTDYETVQECLEGICKIYEEHLRQLNPHSPSITYDISQLFKFVDDLFDLSCLV</sequence>
<comment type="caution">
    <text evidence="2">The sequence shown here is derived from an EMBL/GenBank/DDBJ whole genome shotgun (WGS) entry which is preliminary data.</text>
</comment>
<dbReference type="PANTHER" id="PTHR12373">
    <property type="entry name" value="ENHANCER OF RUDIMENTARY ERH"/>
    <property type="match status" value="1"/>
</dbReference>
<dbReference type="AlphaFoldDB" id="A0AA35T7Q0"/>
<keyword evidence="3" id="KW-1185">Reference proteome</keyword>
<accession>A0AA35T7Q0</accession>
<dbReference type="PROSITE" id="PS01290">
    <property type="entry name" value="ER"/>
    <property type="match status" value="1"/>
</dbReference>
<reference evidence="2" key="1">
    <citation type="submission" date="2023-03" db="EMBL/GenBank/DDBJ databases">
        <authorList>
            <person name="Steffen K."/>
            <person name="Cardenas P."/>
        </authorList>
    </citation>
    <scope>NUCLEOTIDE SEQUENCE</scope>
</reference>
<dbReference type="SUPFAM" id="SSF143875">
    <property type="entry name" value="ERH-like"/>
    <property type="match status" value="1"/>
</dbReference>
<evidence type="ECO:0000256" key="1">
    <source>
        <dbReference type="ARBA" id="ARBA00007491"/>
    </source>
</evidence>
<organism evidence="2 3">
    <name type="scientific">Geodia barretti</name>
    <name type="common">Barrett's horny sponge</name>
    <dbReference type="NCBI Taxonomy" id="519541"/>
    <lineage>
        <taxon>Eukaryota</taxon>
        <taxon>Metazoa</taxon>
        <taxon>Porifera</taxon>
        <taxon>Demospongiae</taxon>
        <taxon>Heteroscleromorpha</taxon>
        <taxon>Tetractinellida</taxon>
        <taxon>Astrophorina</taxon>
        <taxon>Geodiidae</taxon>
        <taxon>Geodia</taxon>
    </lineage>
</organism>
<gene>
    <name evidence="2" type="ORF">GBAR_LOCUS24038</name>
</gene>
<dbReference type="EMBL" id="CASHTH010003317">
    <property type="protein sequence ID" value="CAI8043310.1"/>
    <property type="molecule type" value="Genomic_DNA"/>
</dbReference>
<dbReference type="PANTHER" id="PTHR12373:SF0">
    <property type="entry name" value="ENHANCER OF RUDIMENTARY HOMOLOG"/>
    <property type="match status" value="1"/>
</dbReference>
<evidence type="ECO:0000313" key="3">
    <source>
        <dbReference type="Proteomes" id="UP001174909"/>
    </source>
</evidence>
<dbReference type="Proteomes" id="UP001174909">
    <property type="component" value="Unassembled WGS sequence"/>
</dbReference>
<evidence type="ECO:0000313" key="2">
    <source>
        <dbReference type="EMBL" id="CAI8043310.1"/>
    </source>
</evidence>
<dbReference type="InterPro" id="IPR000781">
    <property type="entry name" value="ERH"/>
</dbReference>
<dbReference type="InterPro" id="IPR035912">
    <property type="entry name" value="EHR_sf"/>
</dbReference>
<proteinExistence type="inferred from homology"/>
<dbReference type="Gene3D" id="3.30.2260.10">
    <property type="entry name" value="Enhancer of rudimentary"/>
    <property type="match status" value="1"/>
</dbReference>
<comment type="similarity">
    <text evidence="1">Belongs to the E(R) family.</text>
</comment>
<protein>
    <submittedName>
        <fullName evidence="2">Enhancer of rudimentary homolog</fullName>
    </submittedName>
</protein>